<dbReference type="RefSeq" id="WP_068749206.1">
    <property type="nucleotide sequence ID" value="NZ_LOHZ01000043.1"/>
</dbReference>
<keyword evidence="3" id="KW-1185">Reference proteome</keyword>
<feature type="active site" evidence="1">
    <location>
        <position position="356"/>
    </location>
</feature>
<dbReference type="OrthoDB" id="9769886at2"/>
<accession>A0A162M6Z3</accession>
<dbReference type="GO" id="GO:0030699">
    <property type="term" value="F:glycine reductase activity"/>
    <property type="evidence" value="ECO:0007669"/>
    <property type="project" value="UniProtKB-EC"/>
</dbReference>
<dbReference type="EC" id="1.21.4.2" evidence="2"/>
<sequence>MSLDKAQFFRSLADALENKNKSKDVTVGITLIGSEHPAEMIAFSAKRAEKALNIKVLAIGPKNEAEKAGLSFENAENLEEAHRIMEGLLDSGKIDAAVTMHYNFPIGVSTVGRVVTPAKGKPMLIATTTGTASANRVEAMIKNAVYGIITAKALGIENPGLGILNVEGARQVERALINLSKNGYKINFASSIRSDGGTVMRGNDLLNGSCDVMVTDSLTGNLLMKIFSAFTTGGDYEALGWGYGPGIGENYERLILILSRASGAPVVEGAIQFAAELVRGNIKKVAKEEFEKAKAAGIEEVIKEIKGKTQEMEKDEAIPPKKGVTEEIAGIDVLEIENAVKTLWRSGVYAESGMGCTGPVILVAEEDISKALQILREKGYITG</sequence>
<dbReference type="PIRSF" id="PIRSF036593">
    <property type="entry name" value="GrdD"/>
    <property type="match status" value="1"/>
</dbReference>
<dbReference type="SUPFAM" id="SSF53659">
    <property type="entry name" value="Isocitrate/Isopropylmalate dehydrogenase-like"/>
    <property type="match status" value="1"/>
</dbReference>
<comment type="caution">
    <text evidence="2">The sequence shown here is derived from an EMBL/GenBank/DDBJ whole genome shotgun (WGS) entry which is preliminary data.</text>
</comment>
<dbReference type="EMBL" id="LOHZ01000043">
    <property type="protein sequence ID" value="KYO64351.1"/>
    <property type="molecule type" value="Genomic_DNA"/>
</dbReference>
<dbReference type="Gene3D" id="3.40.718.10">
    <property type="entry name" value="Isopropylmalate Dehydrogenase"/>
    <property type="match status" value="1"/>
</dbReference>
<proteinExistence type="predicted"/>
<dbReference type="NCBIfam" id="NF040747">
    <property type="entry name" value="reduct_C_alpha"/>
    <property type="match status" value="1"/>
</dbReference>
<dbReference type="Pfam" id="PF02504">
    <property type="entry name" value="FA_synthesis"/>
    <property type="match status" value="1"/>
</dbReference>
<dbReference type="PATRIC" id="fig|520767.4.peg.2235"/>
<dbReference type="Proteomes" id="UP000075737">
    <property type="component" value="Unassembled WGS sequence"/>
</dbReference>
<gene>
    <name evidence="2" type="primary">grdD</name>
    <name evidence="2" type="ORF">ATZ99_21110</name>
</gene>
<dbReference type="GO" id="GO:0006633">
    <property type="term" value="P:fatty acid biosynthetic process"/>
    <property type="evidence" value="ECO:0007669"/>
    <property type="project" value="InterPro"/>
</dbReference>
<keyword evidence="2" id="KW-0560">Oxidoreductase</keyword>
<name>A0A162M6Z3_9FIRM</name>
<evidence type="ECO:0000313" key="3">
    <source>
        <dbReference type="Proteomes" id="UP000075737"/>
    </source>
</evidence>
<dbReference type="STRING" id="520767.ATZ99_21110"/>
<dbReference type="GO" id="GO:0016747">
    <property type="term" value="F:acyltransferase activity, transferring groups other than amino-acyl groups"/>
    <property type="evidence" value="ECO:0007669"/>
    <property type="project" value="InterPro"/>
</dbReference>
<organism evidence="2 3">
    <name type="scientific">Thermovenabulum gondwanense</name>
    <dbReference type="NCBI Taxonomy" id="520767"/>
    <lineage>
        <taxon>Bacteria</taxon>
        <taxon>Bacillati</taxon>
        <taxon>Bacillota</taxon>
        <taxon>Clostridia</taxon>
        <taxon>Thermosediminibacterales</taxon>
        <taxon>Thermosediminibacteraceae</taxon>
        <taxon>Thermovenabulum</taxon>
    </lineage>
</organism>
<dbReference type="InterPro" id="IPR003664">
    <property type="entry name" value="FA_synthesis"/>
</dbReference>
<protein>
    <submittedName>
        <fullName evidence="2">Glycine/sarcosine/betaine reductase complex component C subunit alpha</fullName>
        <ecNumber evidence="2">1.21.4.2</ecNumber>
    </submittedName>
</protein>
<reference evidence="2 3" key="1">
    <citation type="submission" date="2015-12" db="EMBL/GenBank/DDBJ databases">
        <title>Draft genome of Thermovenabulum gondwanense isolated from a red thermophilic microbial mat colonisisng an outflow channel of a bore well.</title>
        <authorList>
            <person name="Patel B.K."/>
        </authorList>
    </citation>
    <scope>NUCLEOTIDE SEQUENCE [LARGE SCALE GENOMIC DNA]</scope>
    <source>
        <strain evidence="2 3">R270</strain>
    </source>
</reference>
<dbReference type="AlphaFoldDB" id="A0A162M6Z3"/>
<dbReference type="InterPro" id="IPR012116">
    <property type="entry name" value="Gly_reductase_pC_asu"/>
</dbReference>
<evidence type="ECO:0000313" key="2">
    <source>
        <dbReference type="EMBL" id="KYO64351.1"/>
    </source>
</evidence>
<evidence type="ECO:0000256" key="1">
    <source>
        <dbReference type="PIRSR" id="PIRSR036593-50"/>
    </source>
</evidence>